<accession>A0A2T2N4J5</accession>
<name>A0A2T2N4J5_CORCC</name>
<dbReference type="EMBL" id="KZ678150">
    <property type="protein sequence ID" value="PSN60166.1"/>
    <property type="molecule type" value="Genomic_DNA"/>
</dbReference>
<reference evidence="1 2" key="1">
    <citation type="journal article" date="2018" name="Front. Microbiol.">
        <title>Genome-Wide Analysis of Corynespora cassiicola Leaf Fall Disease Putative Effectors.</title>
        <authorList>
            <person name="Lopez D."/>
            <person name="Ribeiro S."/>
            <person name="Label P."/>
            <person name="Fumanal B."/>
            <person name="Venisse J.S."/>
            <person name="Kohler A."/>
            <person name="de Oliveira R.R."/>
            <person name="Labutti K."/>
            <person name="Lipzen A."/>
            <person name="Lail K."/>
            <person name="Bauer D."/>
            <person name="Ohm R.A."/>
            <person name="Barry K.W."/>
            <person name="Spatafora J."/>
            <person name="Grigoriev I.V."/>
            <person name="Martin F.M."/>
            <person name="Pujade-Renaud V."/>
        </authorList>
    </citation>
    <scope>NUCLEOTIDE SEQUENCE [LARGE SCALE GENOMIC DNA]</scope>
    <source>
        <strain evidence="1 2">Philippines</strain>
    </source>
</reference>
<protein>
    <submittedName>
        <fullName evidence="1">Uncharacterized protein</fullName>
    </submittedName>
</protein>
<keyword evidence="2" id="KW-1185">Reference proteome</keyword>
<sequence length="297" mass="35124">MSGIACFPNRSYHPYDEDVTGAKETSTKCLFLDLLPPEIRLMIYEQHIEYRRARVPIVKARIVWTVGFTVPSGLARANRQIHGEITHLISTMRKQRSEKESIFFFKESLLWQGVVMSIWEAIAETRDMISAKLEKQARVNIYNLQISMDGIVRHSMENIYFNLRITSDKPEYNGRQYSSEVPLFARFLEKMLLRLYYQNLYIYLDQSFLELLIAEIQTVNTLWADRLKFFIHDMLLLKIIAEFRGYSLSPFTFSILYDSKARPQDLEFLQNWLHLTTNNVTWREISEEEKDVYAKFA</sequence>
<evidence type="ECO:0000313" key="1">
    <source>
        <dbReference type="EMBL" id="PSN60166.1"/>
    </source>
</evidence>
<evidence type="ECO:0000313" key="2">
    <source>
        <dbReference type="Proteomes" id="UP000240883"/>
    </source>
</evidence>
<dbReference type="Proteomes" id="UP000240883">
    <property type="component" value="Unassembled WGS sequence"/>
</dbReference>
<gene>
    <name evidence="1" type="ORF">BS50DRAFT_655734</name>
</gene>
<dbReference type="AlphaFoldDB" id="A0A2T2N4J5"/>
<organism evidence="1 2">
    <name type="scientific">Corynespora cassiicola Philippines</name>
    <dbReference type="NCBI Taxonomy" id="1448308"/>
    <lineage>
        <taxon>Eukaryota</taxon>
        <taxon>Fungi</taxon>
        <taxon>Dikarya</taxon>
        <taxon>Ascomycota</taxon>
        <taxon>Pezizomycotina</taxon>
        <taxon>Dothideomycetes</taxon>
        <taxon>Pleosporomycetidae</taxon>
        <taxon>Pleosporales</taxon>
        <taxon>Corynesporascaceae</taxon>
        <taxon>Corynespora</taxon>
    </lineage>
</organism>
<proteinExistence type="predicted"/>